<accession>A0A9N8ZSY2</accession>
<evidence type="ECO:0000256" key="8">
    <source>
        <dbReference type="RuleBase" id="RU004417"/>
    </source>
</evidence>
<comment type="caution">
    <text evidence="10">The sequence shown here is derived from an EMBL/GenBank/DDBJ whole genome shotgun (WGS) entry which is preliminary data.</text>
</comment>
<dbReference type="SMART" id="SM00839">
    <property type="entry name" value="ELFV_dehydrog"/>
    <property type="match status" value="1"/>
</dbReference>
<dbReference type="InterPro" id="IPR006096">
    <property type="entry name" value="Glu/Leu/Phe/Val/Trp_DH_C"/>
</dbReference>
<evidence type="ECO:0000256" key="1">
    <source>
        <dbReference type="ARBA" id="ARBA00004173"/>
    </source>
</evidence>
<feature type="domain" description="Glutamate/phenylalanine/leucine/valine/L-tryptophan dehydrogenase C-terminal" evidence="9">
    <location>
        <begin position="576"/>
        <end position="855"/>
    </location>
</feature>
<comment type="subcellular location">
    <subcellularLocation>
        <location evidence="1">Mitochondrion</location>
    </subcellularLocation>
</comment>
<evidence type="ECO:0000256" key="4">
    <source>
        <dbReference type="ARBA" id="ARBA00023002"/>
    </source>
</evidence>
<evidence type="ECO:0000256" key="7">
    <source>
        <dbReference type="ARBA" id="ARBA00048577"/>
    </source>
</evidence>
<comment type="catalytic activity">
    <reaction evidence="7">
        <text>L-glutamate + NADP(+) + H2O = 2-oxoglutarate + NH4(+) + NADPH + H(+)</text>
        <dbReference type="Rhea" id="RHEA:11612"/>
        <dbReference type="ChEBI" id="CHEBI:15377"/>
        <dbReference type="ChEBI" id="CHEBI:15378"/>
        <dbReference type="ChEBI" id="CHEBI:16810"/>
        <dbReference type="ChEBI" id="CHEBI:28938"/>
        <dbReference type="ChEBI" id="CHEBI:29985"/>
        <dbReference type="ChEBI" id="CHEBI:57783"/>
        <dbReference type="ChEBI" id="CHEBI:58349"/>
        <dbReference type="EC" id="1.4.1.3"/>
    </reaction>
</comment>
<comment type="catalytic activity">
    <reaction evidence="6">
        <text>L-glutamate + NAD(+) + H2O = 2-oxoglutarate + NH4(+) + NADH + H(+)</text>
        <dbReference type="Rhea" id="RHEA:15133"/>
        <dbReference type="ChEBI" id="CHEBI:15377"/>
        <dbReference type="ChEBI" id="CHEBI:15378"/>
        <dbReference type="ChEBI" id="CHEBI:16810"/>
        <dbReference type="ChEBI" id="CHEBI:28938"/>
        <dbReference type="ChEBI" id="CHEBI:29985"/>
        <dbReference type="ChEBI" id="CHEBI:57540"/>
        <dbReference type="ChEBI" id="CHEBI:57945"/>
        <dbReference type="EC" id="1.4.1.3"/>
    </reaction>
</comment>
<dbReference type="InterPro" id="IPR036291">
    <property type="entry name" value="NAD(P)-bd_dom_sf"/>
</dbReference>
<reference evidence="10" key="1">
    <citation type="submission" date="2021-06" db="EMBL/GenBank/DDBJ databases">
        <authorList>
            <person name="Kallberg Y."/>
            <person name="Tangrot J."/>
            <person name="Rosling A."/>
        </authorList>
    </citation>
    <scope>NUCLEOTIDE SEQUENCE</scope>
    <source>
        <strain evidence="10">CL551</strain>
    </source>
</reference>
<dbReference type="PRINTS" id="PR00082">
    <property type="entry name" value="GLFDHDRGNASE"/>
</dbReference>
<keyword evidence="4 8" id="KW-0560">Oxidoreductase</keyword>
<dbReference type="InterPro" id="IPR033524">
    <property type="entry name" value="Glu/Leu/Phe/Val_DH_AS"/>
</dbReference>
<dbReference type="FunFam" id="3.40.50.720:FF:000100">
    <property type="entry name" value="Glutamate dehydrogenase 1, mitochondrial"/>
    <property type="match status" value="1"/>
</dbReference>
<dbReference type="Pfam" id="PF00208">
    <property type="entry name" value="ELFV_dehydrog"/>
    <property type="match status" value="1"/>
</dbReference>
<evidence type="ECO:0000256" key="2">
    <source>
        <dbReference type="ARBA" id="ARBA00006382"/>
    </source>
</evidence>
<keyword evidence="11" id="KW-1185">Reference proteome</keyword>
<organism evidence="10 11">
    <name type="scientific">Acaulospora morrowiae</name>
    <dbReference type="NCBI Taxonomy" id="94023"/>
    <lineage>
        <taxon>Eukaryota</taxon>
        <taxon>Fungi</taxon>
        <taxon>Fungi incertae sedis</taxon>
        <taxon>Mucoromycota</taxon>
        <taxon>Glomeromycotina</taxon>
        <taxon>Glomeromycetes</taxon>
        <taxon>Diversisporales</taxon>
        <taxon>Acaulosporaceae</taxon>
        <taxon>Acaulospora</taxon>
    </lineage>
</organism>
<dbReference type="EMBL" id="CAJVPV010001750">
    <property type="protein sequence ID" value="CAG8507130.1"/>
    <property type="molecule type" value="Genomic_DNA"/>
</dbReference>
<dbReference type="GO" id="GO:0006538">
    <property type="term" value="P:L-glutamate catabolic process"/>
    <property type="evidence" value="ECO:0007669"/>
    <property type="project" value="TreeGrafter"/>
</dbReference>
<evidence type="ECO:0000259" key="9">
    <source>
        <dbReference type="SMART" id="SM00839"/>
    </source>
</evidence>
<dbReference type="GO" id="GO:0004352">
    <property type="term" value="F:glutamate dehydrogenase (NAD+) activity"/>
    <property type="evidence" value="ECO:0007669"/>
    <property type="project" value="TreeGrafter"/>
</dbReference>
<dbReference type="Proteomes" id="UP000789342">
    <property type="component" value="Unassembled WGS sequence"/>
</dbReference>
<evidence type="ECO:0000313" key="11">
    <source>
        <dbReference type="Proteomes" id="UP000789342"/>
    </source>
</evidence>
<evidence type="ECO:0000256" key="5">
    <source>
        <dbReference type="ARBA" id="ARBA00023128"/>
    </source>
</evidence>
<dbReference type="AlphaFoldDB" id="A0A9N8ZSY2"/>
<dbReference type="Gene3D" id="3.40.630.30">
    <property type="match status" value="1"/>
</dbReference>
<dbReference type="InterPro" id="IPR033922">
    <property type="entry name" value="NAD_bind_Glu_DH"/>
</dbReference>
<dbReference type="SUPFAM" id="SSF53223">
    <property type="entry name" value="Aminoacid dehydrogenase-like, N-terminal domain"/>
    <property type="match status" value="1"/>
</dbReference>
<evidence type="ECO:0000256" key="6">
    <source>
        <dbReference type="ARBA" id="ARBA00047867"/>
    </source>
</evidence>
<evidence type="ECO:0000313" key="10">
    <source>
        <dbReference type="EMBL" id="CAG8507130.1"/>
    </source>
</evidence>
<dbReference type="InterPro" id="IPR046346">
    <property type="entry name" value="Aminoacid_DH-like_N_sf"/>
</dbReference>
<dbReference type="InterPro" id="IPR055100">
    <property type="entry name" value="GNAT_LYC1-like"/>
</dbReference>
<protein>
    <recommendedName>
        <fullName evidence="3">glutamate dehydrogenase [NAD(P)(+)]</fullName>
        <ecNumber evidence="3">1.4.1.3</ecNumber>
    </recommendedName>
</protein>
<dbReference type="InterPro" id="IPR006095">
    <property type="entry name" value="Glu/Leu/Phe/Val/Trp_DH"/>
</dbReference>
<dbReference type="GO" id="GO:0005739">
    <property type="term" value="C:mitochondrion"/>
    <property type="evidence" value="ECO:0007669"/>
    <property type="project" value="UniProtKB-SubCell"/>
</dbReference>
<dbReference type="Pfam" id="PF02812">
    <property type="entry name" value="ELFV_dehydrog_N"/>
    <property type="match status" value="1"/>
</dbReference>
<dbReference type="OrthoDB" id="6718861at2759"/>
<name>A0A9N8ZSY2_9GLOM</name>
<dbReference type="InterPro" id="IPR016181">
    <property type="entry name" value="Acyl_CoA_acyltransferase"/>
</dbReference>
<dbReference type="SUPFAM" id="SSF55729">
    <property type="entry name" value="Acyl-CoA N-acyltransferases (Nat)"/>
    <property type="match status" value="1"/>
</dbReference>
<dbReference type="InterPro" id="IPR006097">
    <property type="entry name" value="Glu/Leu/Phe/Val/Trp_DH_dimer"/>
</dbReference>
<dbReference type="SUPFAM" id="SSF51735">
    <property type="entry name" value="NAD(P)-binding Rossmann-fold domains"/>
    <property type="match status" value="1"/>
</dbReference>
<keyword evidence="5" id="KW-0496">Mitochondrion</keyword>
<gene>
    <name evidence="10" type="ORF">AMORRO_LOCUS3544</name>
</gene>
<dbReference type="PANTHER" id="PTHR11606">
    <property type="entry name" value="GLUTAMATE DEHYDROGENASE"/>
    <property type="match status" value="1"/>
</dbReference>
<dbReference type="EC" id="1.4.1.3" evidence="3"/>
<dbReference type="Gene3D" id="3.40.50.10860">
    <property type="entry name" value="Leucine Dehydrogenase, chain A, domain 1"/>
    <property type="match status" value="1"/>
</dbReference>
<sequence>MSQHDFDDLILLEATPEQAIITNKNSYIEWGHPQITLEQYLEREKLLANLEFTGSNFNVWVLVSRKEQQELQGKGSTPVNNKLTILSACESFKRKALIVDKPGEVIERICYGIASVFTPPHLRNRGYASSMLKLLTDVLVKEFKADFSFLFSDIGPNFYQKIGWNVFDHKEIVFNTDRNDIIEESGDSEWRKGISVNLIGESDLERITRYDCELVRQELSKVDFRALVVFPEKPSYAWMFERSKFYARVIINAEITIFGAEVIRTIDENCESGSSVRREQSVGFIIWYHDFKEQKLVALRLRSSNQQTTKLLIEQARREARRYNLKQVIFWNPDMTLFSGEDGELVERKDSLPSLAWYRDQDFKLRWLLLEKTLRILRPHKFWARQYTTVTNRVSCDEKEPSFLDSAAKLSNVSPKTLAHLKAPDCTLEVTFPIEVGEDRVEVLTGYRVHHSRHLLPVKGGIRFSPEVEEQEVAALAALMTYKCAVVDVPFGGAKGGIALDPTKFTENQLERITRRYTMELCQRAFIGPGVDVPAPDVGTGAREMSWIMDTYRQFHPNDVDSIGCVTGKPIYLGGVRGRNEATGLGVYYGIREFLSYPEVQKSTGLRGSIKDVSFIIQGFGKVGYWAAKFFADNGARVIGIGEKDCGVYNVNGLKIDELFDYYKNNGSFRGFPNAEIIEDPLKILELECDVLIPAALERQIGLKNVNQIKAKVIGEAANGPVTPGADEILLSKGICIIPDLLLNAGGVTVSYFEWLKNLSHMRFGRMTKKWDELGKTKLVELIETIIGQKVSDKERRQIVLGAEETDLVYSGLEDTMIGACQETRITALRKGTDYRTAAFVNAIEKIATAYEGSGMMLMN</sequence>
<dbReference type="PROSITE" id="PS00074">
    <property type="entry name" value="GLFV_DEHYDROGENASE"/>
    <property type="match status" value="1"/>
</dbReference>
<dbReference type="CDD" id="cd01076">
    <property type="entry name" value="NAD_bind_1_Glu_DH"/>
    <property type="match status" value="1"/>
</dbReference>
<comment type="similarity">
    <text evidence="2 8">Belongs to the Glu/Leu/Phe/Val dehydrogenases family.</text>
</comment>
<dbReference type="Gene3D" id="3.40.50.720">
    <property type="entry name" value="NAD(P)-binding Rossmann-like Domain"/>
    <property type="match status" value="1"/>
</dbReference>
<dbReference type="PANTHER" id="PTHR11606:SF13">
    <property type="entry name" value="GLUTAMATE DEHYDROGENASE 1, MITOCHONDRIAL"/>
    <property type="match status" value="1"/>
</dbReference>
<proteinExistence type="inferred from homology"/>
<dbReference type="Pfam" id="PF22998">
    <property type="entry name" value="GNAT_LYC1-like"/>
    <property type="match status" value="1"/>
</dbReference>
<evidence type="ECO:0000256" key="3">
    <source>
        <dbReference type="ARBA" id="ARBA00012889"/>
    </source>
</evidence>